<comment type="caution">
    <text evidence="2">The sequence shown here is derived from an EMBL/GenBank/DDBJ whole genome shotgun (WGS) entry which is preliminary data.</text>
</comment>
<dbReference type="EMBL" id="JAUKTV010000003">
    <property type="protein sequence ID" value="KAK0742083.1"/>
    <property type="molecule type" value="Genomic_DNA"/>
</dbReference>
<sequence>MPRQGDGSSDNAIDLGHNIIHGAGPEKTTHVARADRVAQPPEPEKGAALEGLPASGGSALGHNQGARGRKA</sequence>
<feature type="region of interest" description="Disordered" evidence="1">
    <location>
        <begin position="1"/>
        <end position="71"/>
    </location>
</feature>
<evidence type="ECO:0000313" key="3">
    <source>
        <dbReference type="Proteomes" id="UP001172159"/>
    </source>
</evidence>
<proteinExistence type="predicted"/>
<organism evidence="2 3">
    <name type="scientific">Apiosordaria backusii</name>
    <dbReference type="NCBI Taxonomy" id="314023"/>
    <lineage>
        <taxon>Eukaryota</taxon>
        <taxon>Fungi</taxon>
        <taxon>Dikarya</taxon>
        <taxon>Ascomycota</taxon>
        <taxon>Pezizomycotina</taxon>
        <taxon>Sordariomycetes</taxon>
        <taxon>Sordariomycetidae</taxon>
        <taxon>Sordariales</taxon>
        <taxon>Lasiosphaeriaceae</taxon>
        <taxon>Apiosordaria</taxon>
    </lineage>
</organism>
<dbReference type="Proteomes" id="UP001172159">
    <property type="component" value="Unassembled WGS sequence"/>
</dbReference>
<reference evidence="2" key="1">
    <citation type="submission" date="2023-06" db="EMBL/GenBank/DDBJ databases">
        <title>Genome-scale phylogeny and comparative genomics of the fungal order Sordariales.</title>
        <authorList>
            <consortium name="Lawrence Berkeley National Laboratory"/>
            <person name="Hensen N."/>
            <person name="Bonometti L."/>
            <person name="Westerberg I."/>
            <person name="Brannstrom I.O."/>
            <person name="Guillou S."/>
            <person name="Cros-Aarteil S."/>
            <person name="Calhoun S."/>
            <person name="Haridas S."/>
            <person name="Kuo A."/>
            <person name="Mondo S."/>
            <person name="Pangilinan J."/>
            <person name="Riley R."/>
            <person name="Labutti K."/>
            <person name="Andreopoulos B."/>
            <person name="Lipzen A."/>
            <person name="Chen C."/>
            <person name="Yanf M."/>
            <person name="Daum C."/>
            <person name="Ng V."/>
            <person name="Clum A."/>
            <person name="Steindorff A."/>
            <person name="Ohm R."/>
            <person name="Martin F."/>
            <person name="Silar P."/>
            <person name="Natvig D."/>
            <person name="Lalanne C."/>
            <person name="Gautier V."/>
            <person name="Ament-Velasquez S.L."/>
            <person name="Kruys A."/>
            <person name="Hutchinson M.I."/>
            <person name="Powell A.J."/>
            <person name="Barry K."/>
            <person name="Miller A.N."/>
            <person name="Grigoriev I.V."/>
            <person name="Debuchy R."/>
            <person name="Gladieux P."/>
            <person name="Thoren M.H."/>
            <person name="Johannesson H."/>
        </authorList>
    </citation>
    <scope>NUCLEOTIDE SEQUENCE</scope>
    <source>
        <strain evidence="2">CBS 540.89</strain>
    </source>
</reference>
<protein>
    <submittedName>
        <fullName evidence="2">Uncharacterized protein</fullName>
    </submittedName>
</protein>
<feature type="compositionally biased region" description="Polar residues" evidence="1">
    <location>
        <begin position="1"/>
        <end position="11"/>
    </location>
</feature>
<dbReference type="AlphaFoldDB" id="A0AA40EMK9"/>
<feature type="compositionally biased region" description="Basic and acidic residues" evidence="1">
    <location>
        <begin position="27"/>
        <end position="47"/>
    </location>
</feature>
<name>A0AA40EMK9_9PEZI</name>
<evidence type="ECO:0000313" key="2">
    <source>
        <dbReference type="EMBL" id="KAK0742083.1"/>
    </source>
</evidence>
<accession>A0AA40EMK9</accession>
<keyword evidence="3" id="KW-1185">Reference proteome</keyword>
<gene>
    <name evidence="2" type="ORF">B0T21DRAFT_282846</name>
</gene>
<evidence type="ECO:0000256" key="1">
    <source>
        <dbReference type="SAM" id="MobiDB-lite"/>
    </source>
</evidence>